<dbReference type="PROSITE" id="PS01057">
    <property type="entry name" value="SAICAR_SYNTHETASE_1"/>
    <property type="match status" value="1"/>
</dbReference>
<gene>
    <name evidence="11" type="primary">purC</name>
    <name evidence="13" type="ORF">B0H94_105192</name>
</gene>
<comment type="pathway">
    <text evidence="1 11">Purine metabolism; IMP biosynthesis via de novo pathway; 5-amino-1-(5-phospho-D-ribosyl)imidazole-4-carboxamide from 5-amino-1-(5-phospho-D-ribosyl)imidazole-4-carboxylate: step 1/2.</text>
</comment>
<evidence type="ECO:0000256" key="6">
    <source>
        <dbReference type="ARBA" id="ARBA00022741"/>
    </source>
</evidence>
<evidence type="ECO:0000313" key="13">
    <source>
        <dbReference type="EMBL" id="PSL47036.1"/>
    </source>
</evidence>
<evidence type="ECO:0000256" key="2">
    <source>
        <dbReference type="ARBA" id="ARBA00010190"/>
    </source>
</evidence>
<evidence type="ECO:0000256" key="3">
    <source>
        <dbReference type="ARBA" id="ARBA00012217"/>
    </source>
</evidence>
<dbReference type="GO" id="GO:0006189">
    <property type="term" value="P:'de novo' IMP biosynthetic process"/>
    <property type="evidence" value="ECO:0007669"/>
    <property type="project" value="UniProtKB-UniRule"/>
</dbReference>
<dbReference type="FunFam" id="3.30.470.20:FF:000006">
    <property type="entry name" value="Phosphoribosylaminoimidazole-succinocarboxamide synthase"/>
    <property type="match status" value="1"/>
</dbReference>
<evidence type="ECO:0000256" key="5">
    <source>
        <dbReference type="ARBA" id="ARBA00022598"/>
    </source>
</evidence>
<keyword evidence="5 11" id="KW-0436">Ligase</keyword>
<keyword evidence="8 11" id="KW-0067">ATP-binding</keyword>
<proteinExistence type="inferred from homology"/>
<evidence type="ECO:0000256" key="9">
    <source>
        <dbReference type="ARBA" id="ARBA00030409"/>
    </source>
</evidence>
<evidence type="ECO:0000256" key="11">
    <source>
        <dbReference type="HAMAP-Rule" id="MF_00137"/>
    </source>
</evidence>
<dbReference type="EMBL" id="PYAV01000005">
    <property type="protein sequence ID" value="PSL47036.1"/>
    <property type="molecule type" value="Genomic_DNA"/>
</dbReference>
<keyword evidence="14" id="KW-1185">Reference proteome</keyword>
<dbReference type="PANTHER" id="PTHR43599">
    <property type="entry name" value="MULTIFUNCTIONAL PROTEIN ADE2"/>
    <property type="match status" value="1"/>
</dbReference>
<dbReference type="GO" id="GO:0009236">
    <property type="term" value="P:cobalamin biosynthetic process"/>
    <property type="evidence" value="ECO:0007669"/>
    <property type="project" value="InterPro"/>
</dbReference>
<dbReference type="GO" id="GO:0005524">
    <property type="term" value="F:ATP binding"/>
    <property type="evidence" value="ECO:0007669"/>
    <property type="project" value="UniProtKB-KW"/>
</dbReference>
<dbReference type="CDD" id="cd01415">
    <property type="entry name" value="SAICAR_synt_PurC"/>
    <property type="match status" value="1"/>
</dbReference>
<evidence type="ECO:0000256" key="4">
    <source>
        <dbReference type="ARBA" id="ARBA00016460"/>
    </source>
</evidence>
<evidence type="ECO:0000259" key="12">
    <source>
        <dbReference type="Pfam" id="PF01259"/>
    </source>
</evidence>
<keyword evidence="6 11" id="KW-0547">Nucleotide-binding</keyword>
<dbReference type="Gene3D" id="3.30.200.20">
    <property type="entry name" value="Phosphorylase Kinase, domain 1"/>
    <property type="match status" value="1"/>
</dbReference>
<evidence type="ECO:0000256" key="8">
    <source>
        <dbReference type="ARBA" id="ARBA00022840"/>
    </source>
</evidence>
<dbReference type="NCBIfam" id="TIGR00081">
    <property type="entry name" value="purC"/>
    <property type="match status" value="1"/>
</dbReference>
<evidence type="ECO:0000256" key="1">
    <source>
        <dbReference type="ARBA" id="ARBA00004672"/>
    </source>
</evidence>
<keyword evidence="7 11" id="KW-0658">Purine biosynthesis</keyword>
<dbReference type="InterPro" id="IPR050089">
    <property type="entry name" value="SAICAR_synthetase"/>
</dbReference>
<dbReference type="Gene3D" id="3.30.470.20">
    <property type="entry name" value="ATP-grasp fold, B domain"/>
    <property type="match status" value="1"/>
</dbReference>
<dbReference type="InterPro" id="IPR018236">
    <property type="entry name" value="SAICAR_synthetase_CS"/>
</dbReference>
<dbReference type="RefSeq" id="WP_106588355.1">
    <property type="nucleotide sequence ID" value="NZ_PYAV01000005.1"/>
</dbReference>
<dbReference type="InterPro" id="IPR028923">
    <property type="entry name" value="SAICAR_synt/ADE2_N"/>
</dbReference>
<comment type="catalytic activity">
    <reaction evidence="10 11">
        <text>5-amino-1-(5-phospho-D-ribosyl)imidazole-4-carboxylate + L-aspartate + ATP = (2S)-2-[5-amino-1-(5-phospho-beta-D-ribosyl)imidazole-4-carboxamido]succinate + ADP + phosphate + 2 H(+)</text>
        <dbReference type="Rhea" id="RHEA:22628"/>
        <dbReference type="ChEBI" id="CHEBI:15378"/>
        <dbReference type="ChEBI" id="CHEBI:29991"/>
        <dbReference type="ChEBI" id="CHEBI:30616"/>
        <dbReference type="ChEBI" id="CHEBI:43474"/>
        <dbReference type="ChEBI" id="CHEBI:58443"/>
        <dbReference type="ChEBI" id="CHEBI:77657"/>
        <dbReference type="ChEBI" id="CHEBI:456216"/>
        <dbReference type="EC" id="6.3.2.6"/>
    </reaction>
</comment>
<dbReference type="InterPro" id="IPR001636">
    <property type="entry name" value="SAICAR_synth"/>
</dbReference>
<evidence type="ECO:0000256" key="7">
    <source>
        <dbReference type="ARBA" id="ARBA00022755"/>
    </source>
</evidence>
<dbReference type="HAMAP" id="MF_00137">
    <property type="entry name" value="SAICAR_synth"/>
    <property type="match status" value="1"/>
</dbReference>
<dbReference type="PANTHER" id="PTHR43599:SF3">
    <property type="entry name" value="SI:DKEY-6E2.2"/>
    <property type="match status" value="1"/>
</dbReference>
<organism evidence="13 14">
    <name type="scientific">Salsuginibacillus halophilus</name>
    <dbReference type="NCBI Taxonomy" id="517424"/>
    <lineage>
        <taxon>Bacteria</taxon>
        <taxon>Bacillati</taxon>
        <taxon>Bacillota</taxon>
        <taxon>Bacilli</taxon>
        <taxon>Bacillales</taxon>
        <taxon>Bacillaceae</taxon>
        <taxon>Salsuginibacillus</taxon>
    </lineage>
</organism>
<dbReference type="InterPro" id="IPR033934">
    <property type="entry name" value="SAICAR_synt_PurC"/>
</dbReference>
<name>A0A2P8HLD9_9BACI</name>
<protein>
    <recommendedName>
        <fullName evidence="4 11">Phosphoribosylaminoimidazole-succinocarboxamide synthase</fullName>
        <ecNumber evidence="3 11">6.3.2.6</ecNumber>
    </recommendedName>
    <alternativeName>
        <fullName evidence="9 11">SAICAR synthetase</fullName>
    </alternativeName>
</protein>
<dbReference type="Proteomes" id="UP000242310">
    <property type="component" value="Unassembled WGS sequence"/>
</dbReference>
<reference evidence="13 14" key="1">
    <citation type="submission" date="2018-03" db="EMBL/GenBank/DDBJ databases">
        <title>Genomic Encyclopedia of Type Strains, Phase III (KMG-III): the genomes of soil and plant-associated and newly described type strains.</title>
        <authorList>
            <person name="Whitman W."/>
        </authorList>
    </citation>
    <scope>NUCLEOTIDE SEQUENCE [LARGE SCALE GENOMIC DNA]</scope>
    <source>
        <strain evidence="13 14">CGMCC 1.07653</strain>
    </source>
</reference>
<dbReference type="EC" id="6.3.2.6" evidence="3 11"/>
<dbReference type="UniPathway" id="UPA00074">
    <property type="reaction ID" value="UER00131"/>
</dbReference>
<dbReference type="AlphaFoldDB" id="A0A2P8HLD9"/>
<evidence type="ECO:0000313" key="14">
    <source>
        <dbReference type="Proteomes" id="UP000242310"/>
    </source>
</evidence>
<evidence type="ECO:0000256" key="10">
    <source>
        <dbReference type="ARBA" id="ARBA00048475"/>
    </source>
</evidence>
<dbReference type="PROSITE" id="PS01058">
    <property type="entry name" value="SAICAR_SYNTHETASE_2"/>
    <property type="match status" value="1"/>
</dbReference>
<comment type="similarity">
    <text evidence="2 11">Belongs to the SAICAR synthetase family.</text>
</comment>
<dbReference type="SUPFAM" id="SSF56104">
    <property type="entry name" value="SAICAR synthase-like"/>
    <property type="match status" value="1"/>
</dbReference>
<dbReference type="OrthoDB" id="9801549at2"/>
<feature type="domain" description="SAICAR synthetase/ADE2 N-terminal" evidence="12">
    <location>
        <begin position="5"/>
        <end position="231"/>
    </location>
</feature>
<comment type="caution">
    <text evidence="13">The sequence shown here is derived from an EMBL/GenBank/DDBJ whole genome shotgun (WGS) entry which is preliminary data.</text>
</comment>
<dbReference type="Pfam" id="PF01259">
    <property type="entry name" value="SAICAR_synt"/>
    <property type="match status" value="1"/>
</dbReference>
<dbReference type="GO" id="GO:0004639">
    <property type="term" value="F:phosphoribosylaminoimidazolesuccinocarboxamide synthase activity"/>
    <property type="evidence" value="ECO:0007669"/>
    <property type="project" value="UniProtKB-UniRule"/>
</dbReference>
<sequence>MRAPLYEGKAKRLFETEDPNVLRVEYKDEATAFNGEKHDVMEGKAKLNNELSALFFREIEESGIPVHFQEKISETEQLVTKTEIIPLEVVVRNRVTGSLEKRTGLEEGTIINPAIVEFYYKDDALGDPLLNEDHIRLLGAATTEELVEMKRLALLVNNVLTSHLEAAGLLLIDFKLEFGRLGNDGEVIVADEISPDTCRFWDAQTHEKLDKDVYRLGTGKLQDAYEQVRARIGG</sequence>
<accession>A0A2P8HLD9</accession>